<organism evidence="1 2">
    <name type="scientific">Cylicocyclus nassatus</name>
    <name type="common">Nematode worm</name>
    <dbReference type="NCBI Taxonomy" id="53992"/>
    <lineage>
        <taxon>Eukaryota</taxon>
        <taxon>Metazoa</taxon>
        <taxon>Ecdysozoa</taxon>
        <taxon>Nematoda</taxon>
        <taxon>Chromadorea</taxon>
        <taxon>Rhabditida</taxon>
        <taxon>Rhabditina</taxon>
        <taxon>Rhabditomorpha</taxon>
        <taxon>Strongyloidea</taxon>
        <taxon>Strongylidae</taxon>
        <taxon>Cylicocyclus</taxon>
    </lineage>
</organism>
<comment type="caution">
    <text evidence="1">The sequence shown here is derived from an EMBL/GenBank/DDBJ whole genome shotgun (WGS) entry which is preliminary data.</text>
</comment>
<evidence type="ECO:0000313" key="2">
    <source>
        <dbReference type="Proteomes" id="UP001176961"/>
    </source>
</evidence>
<reference evidence="1" key="1">
    <citation type="submission" date="2023-07" db="EMBL/GenBank/DDBJ databases">
        <authorList>
            <consortium name="CYATHOMIX"/>
        </authorList>
    </citation>
    <scope>NUCLEOTIDE SEQUENCE</scope>
    <source>
        <strain evidence="1">N/A</strain>
    </source>
</reference>
<gene>
    <name evidence="1" type="ORF">CYNAS_LOCUS5068</name>
</gene>
<dbReference type="AlphaFoldDB" id="A0AA36DUU0"/>
<dbReference type="Proteomes" id="UP001176961">
    <property type="component" value="Unassembled WGS sequence"/>
</dbReference>
<evidence type="ECO:0000313" key="1">
    <source>
        <dbReference type="EMBL" id="CAJ0593085.1"/>
    </source>
</evidence>
<accession>A0AA36DUU0</accession>
<sequence>METLFPKSAASSAKESHSEAWQRWFTCRFQENVHISMENGVNGKRHLNHKNKQEVCCLLRKICFLPFSISPS</sequence>
<protein>
    <submittedName>
        <fullName evidence="1">Uncharacterized protein</fullName>
    </submittedName>
</protein>
<name>A0AA36DUU0_CYLNA</name>
<proteinExistence type="predicted"/>
<keyword evidence="2" id="KW-1185">Reference proteome</keyword>
<dbReference type="EMBL" id="CATQJL010000112">
    <property type="protein sequence ID" value="CAJ0593085.1"/>
    <property type="molecule type" value="Genomic_DNA"/>
</dbReference>